<gene>
    <name evidence="1" type="ORF">LCGC14_0922230</name>
</gene>
<organism evidence="1">
    <name type="scientific">marine sediment metagenome</name>
    <dbReference type="NCBI Taxonomy" id="412755"/>
    <lineage>
        <taxon>unclassified sequences</taxon>
        <taxon>metagenomes</taxon>
        <taxon>ecological metagenomes</taxon>
    </lineage>
</organism>
<sequence length="71" mass="8263">MSAEQLAEQIKLAGRERQAWSEGRLACRQAVTDKINPFFLGSAEHRLWRDGFAHEQAQRRKKQRDFILAPL</sequence>
<evidence type="ECO:0000313" key="1">
    <source>
        <dbReference type="EMBL" id="KKN21742.1"/>
    </source>
</evidence>
<accession>A0A0F9PB28</accession>
<name>A0A0F9PB28_9ZZZZ</name>
<dbReference type="EMBL" id="LAZR01003123">
    <property type="protein sequence ID" value="KKN21742.1"/>
    <property type="molecule type" value="Genomic_DNA"/>
</dbReference>
<protein>
    <submittedName>
        <fullName evidence="1">Uncharacterized protein</fullName>
    </submittedName>
</protein>
<comment type="caution">
    <text evidence="1">The sequence shown here is derived from an EMBL/GenBank/DDBJ whole genome shotgun (WGS) entry which is preliminary data.</text>
</comment>
<proteinExistence type="predicted"/>
<reference evidence="1" key="1">
    <citation type="journal article" date="2015" name="Nature">
        <title>Complex archaea that bridge the gap between prokaryotes and eukaryotes.</title>
        <authorList>
            <person name="Spang A."/>
            <person name="Saw J.H."/>
            <person name="Jorgensen S.L."/>
            <person name="Zaremba-Niedzwiedzka K."/>
            <person name="Martijn J."/>
            <person name="Lind A.E."/>
            <person name="van Eijk R."/>
            <person name="Schleper C."/>
            <person name="Guy L."/>
            <person name="Ettema T.J."/>
        </authorList>
    </citation>
    <scope>NUCLEOTIDE SEQUENCE</scope>
</reference>
<dbReference type="AlphaFoldDB" id="A0A0F9PB28"/>